<keyword evidence="8 15" id="KW-0675">Receptor</keyword>
<dbReference type="AlphaFoldDB" id="A0A4Q7S727"/>
<accession>A0A4Q7S727</accession>
<evidence type="ECO:0000256" key="7">
    <source>
        <dbReference type="ARBA" id="ARBA00023136"/>
    </source>
</evidence>
<dbReference type="GO" id="GO:0015891">
    <property type="term" value="P:siderophore transport"/>
    <property type="evidence" value="ECO:0007669"/>
    <property type="project" value="InterPro"/>
</dbReference>
<evidence type="ECO:0000259" key="14">
    <source>
        <dbReference type="Pfam" id="PF07715"/>
    </source>
</evidence>
<feature type="domain" description="TonB-dependent receptor plug" evidence="14">
    <location>
        <begin position="92"/>
        <end position="193"/>
    </location>
</feature>
<evidence type="ECO:0000256" key="1">
    <source>
        <dbReference type="ARBA" id="ARBA00004571"/>
    </source>
</evidence>
<protein>
    <submittedName>
        <fullName evidence="15">Iron complex outermembrane receptor protein</fullName>
    </submittedName>
</protein>
<keyword evidence="6 11" id="KW-0798">TonB box</keyword>
<dbReference type="PROSITE" id="PS52016">
    <property type="entry name" value="TONB_DEPENDENT_REC_3"/>
    <property type="match status" value="1"/>
</dbReference>
<keyword evidence="9 10" id="KW-0998">Cell outer membrane</keyword>
<keyword evidence="5 10" id="KW-0812">Transmembrane</keyword>
<name>A0A4Q7S727_9BURK</name>
<feature type="compositionally biased region" description="Basic residues" evidence="12">
    <location>
        <begin position="1"/>
        <end position="10"/>
    </location>
</feature>
<evidence type="ECO:0000259" key="13">
    <source>
        <dbReference type="Pfam" id="PF00593"/>
    </source>
</evidence>
<dbReference type="InterPro" id="IPR000531">
    <property type="entry name" value="Beta-barrel_TonB"/>
</dbReference>
<dbReference type="PANTHER" id="PTHR32552:SF82">
    <property type="entry name" value="FCUA PROTEIN"/>
    <property type="match status" value="1"/>
</dbReference>
<dbReference type="Pfam" id="PF07715">
    <property type="entry name" value="Plug"/>
    <property type="match status" value="1"/>
</dbReference>
<proteinExistence type="inferred from homology"/>
<dbReference type="GO" id="GO:0009279">
    <property type="term" value="C:cell outer membrane"/>
    <property type="evidence" value="ECO:0007669"/>
    <property type="project" value="UniProtKB-SubCell"/>
</dbReference>
<evidence type="ECO:0000256" key="8">
    <source>
        <dbReference type="ARBA" id="ARBA00023170"/>
    </source>
</evidence>
<keyword evidence="7 10" id="KW-0472">Membrane</keyword>
<evidence type="ECO:0000256" key="12">
    <source>
        <dbReference type="SAM" id="MobiDB-lite"/>
    </source>
</evidence>
<keyword evidence="16" id="KW-1185">Reference proteome</keyword>
<evidence type="ECO:0000313" key="15">
    <source>
        <dbReference type="EMBL" id="RZT42196.1"/>
    </source>
</evidence>
<reference evidence="15 16" key="1">
    <citation type="journal article" date="2015" name="Stand. Genomic Sci.">
        <title>Genomic Encyclopedia of Bacterial and Archaeal Type Strains, Phase III: the genomes of soil and plant-associated and newly described type strains.</title>
        <authorList>
            <person name="Whitman W.B."/>
            <person name="Woyke T."/>
            <person name="Klenk H.P."/>
            <person name="Zhou Y."/>
            <person name="Lilburn T.G."/>
            <person name="Beck B.J."/>
            <person name="De Vos P."/>
            <person name="Vandamme P."/>
            <person name="Eisen J.A."/>
            <person name="Garrity G."/>
            <person name="Hugenholtz P."/>
            <person name="Kyrpides N.C."/>
        </authorList>
    </citation>
    <scope>NUCLEOTIDE SEQUENCE [LARGE SCALE GENOMIC DNA]</scope>
    <source>
        <strain evidence="15 16">ASC-9842</strain>
    </source>
</reference>
<dbReference type="Proteomes" id="UP000291078">
    <property type="component" value="Unassembled WGS sequence"/>
</dbReference>
<organism evidence="15 16">
    <name type="scientific">Cupriavidus agavae</name>
    <dbReference type="NCBI Taxonomy" id="1001822"/>
    <lineage>
        <taxon>Bacteria</taxon>
        <taxon>Pseudomonadati</taxon>
        <taxon>Pseudomonadota</taxon>
        <taxon>Betaproteobacteria</taxon>
        <taxon>Burkholderiales</taxon>
        <taxon>Burkholderiaceae</taxon>
        <taxon>Cupriavidus</taxon>
    </lineage>
</organism>
<evidence type="ECO:0000313" key="16">
    <source>
        <dbReference type="Proteomes" id="UP000291078"/>
    </source>
</evidence>
<evidence type="ECO:0000256" key="2">
    <source>
        <dbReference type="ARBA" id="ARBA00009810"/>
    </source>
</evidence>
<dbReference type="SUPFAM" id="SSF56935">
    <property type="entry name" value="Porins"/>
    <property type="match status" value="1"/>
</dbReference>
<dbReference type="GO" id="GO:0038023">
    <property type="term" value="F:signaling receptor activity"/>
    <property type="evidence" value="ECO:0007669"/>
    <property type="project" value="InterPro"/>
</dbReference>
<dbReference type="InterPro" id="IPR036942">
    <property type="entry name" value="Beta-barrel_TonB_sf"/>
</dbReference>
<evidence type="ECO:0000256" key="3">
    <source>
        <dbReference type="ARBA" id="ARBA00022448"/>
    </source>
</evidence>
<dbReference type="InterPro" id="IPR010105">
    <property type="entry name" value="TonB_sidphr_rcpt"/>
</dbReference>
<dbReference type="NCBIfam" id="TIGR01783">
    <property type="entry name" value="TonB-siderophor"/>
    <property type="match status" value="1"/>
</dbReference>
<dbReference type="Gene3D" id="2.170.130.10">
    <property type="entry name" value="TonB-dependent receptor, plug domain"/>
    <property type="match status" value="1"/>
</dbReference>
<dbReference type="GO" id="GO:0015344">
    <property type="term" value="F:siderophore uptake transmembrane transporter activity"/>
    <property type="evidence" value="ECO:0007669"/>
    <property type="project" value="TreeGrafter"/>
</dbReference>
<dbReference type="Gene3D" id="2.40.170.20">
    <property type="entry name" value="TonB-dependent receptor, beta-barrel domain"/>
    <property type="match status" value="1"/>
</dbReference>
<feature type="compositionally biased region" description="Low complexity" evidence="12">
    <location>
        <begin position="11"/>
        <end position="20"/>
    </location>
</feature>
<comment type="caution">
    <text evidence="15">The sequence shown here is derived from an EMBL/GenBank/DDBJ whole genome shotgun (WGS) entry which is preliminary data.</text>
</comment>
<sequence>MTQSHRRAGTSRRPFPSSIASSIPSSVRPLAAFARTAVLAGFPLCTTLAFAQAADAPEQSLPSVTVSAKQEVDIGPQLQKKASGGALGSRSQLDTPFSTTVVTGEDLADRQVTKVGDVFFNDASVSDNSNGNNAWASYTTVRGLQLDWRNAYKINGMPFIAYGITMPYEQLEQVELLKGASGFMYGFGNPGGTVNYVTKKPTDKFTASVELGYRSSHVWTEHIDVGGRAGPNDMFGYRLNLTHEEGKPANAIGINRNTVSLGLDARITRDLTWTFDSIYQDRNTWGATPSFYLGSLAGTQLPGVISGRGGLYAGPDTHFYSNLQVYQTGLRYTLNPDWTVSTTYSFSKQARSRNESTFFLADAAGNYSSSRYDGAENQQFSNWTTMVEGKFRTGPFRHELVAGLSWQKQIDRYTSNFYNNFSLASGNLNGPYTGIHYSDTVFQKYRAGDTEQKSAFVSDTMHLTDKWSVLAGVRVTNYDQGSYTGTGVGDTNYKKNGLLTPTAAIMFKPMPSTTLYASYVESFDGGGVVASNYLNAGQGLTPAKSRQYEVGAKTDQGFWTGTAALFRIERRSEFSRDNGAGVLPSFVQDGKSVYQGLELAASSRIGSQWEVGGSTMFLHTEYTEGDTNIGNRVAGAPNFMLTGRVAYRIPFVPGLKVGVDGKYTGPMKADAANNLNLGGYTVFNLGATYNTRVAGKDLTLRAALTNLTNKRYWGFQYENYAQPADPRAISLSAKIAY</sequence>
<evidence type="ECO:0000256" key="6">
    <source>
        <dbReference type="ARBA" id="ARBA00023077"/>
    </source>
</evidence>
<evidence type="ECO:0000256" key="9">
    <source>
        <dbReference type="ARBA" id="ARBA00023237"/>
    </source>
</evidence>
<gene>
    <name evidence="15" type="ORF">EV147_1219</name>
</gene>
<keyword evidence="3 10" id="KW-0813">Transport</keyword>
<evidence type="ECO:0000256" key="4">
    <source>
        <dbReference type="ARBA" id="ARBA00022452"/>
    </source>
</evidence>
<feature type="domain" description="TonB-dependent receptor-like beta-barrel" evidence="13">
    <location>
        <begin position="278"/>
        <end position="707"/>
    </location>
</feature>
<dbReference type="InterPro" id="IPR012910">
    <property type="entry name" value="Plug_dom"/>
</dbReference>
<dbReference type="Pfam" id="PF00593">
    <property type="entry name" value="TonB_dep_Rec_b-barrel"/>
    <property type="match status" value="1"/>
</dbReference>
<comment type="similarity">
    <text evidence="2 10 11">Belongs to the TonB-dependent receptor family.</text>
</comment>
<dbReference type="InterPro" id="IPR037066">
    <property type="entry name" value="Plug_dom_sf"/>
</dbReference>
<dbReference type="EMBL" id="SGXM01000001">
    <property type="protein sequence ID" value="RZT42196.1"/>
    <property type="molecule type" value="Genomic_DNA"/>
</dbReference>
<evidence type="ECO:0000256" key="5">
    <source>
        <dbReference type="ARBA" id="ARBA00022692"/>
    </source>
</evidence>
<feature type="region of interest" description="Disordered" evidence="12">
    <location>
        <begin position="1"/>
        <end position="20"/>
    </location>
</feature>
<dbReference type="RefSeq" id="WP_130390184.1">
    <property type="nucleotide sequence ID" value="NZ_SGXM01000001.1"/>
</dbReference>
<comment type="subcellular location">
    <subcellularLocation>
        <location evidence="1 10">Cell outer membrane</location>
        <topology evidence="1 10">Multi-pass membrane protein</topology>
    </subcellularLocation>
</comment>
<evidence type="ECO:0000256" key="10">
    <source>
        <dbReference type="PROSITE-ProRule" id="PRU01360"/>
    </source>
</evidence>
<keyword evidence="4 10" id="KW-1134">Transmembrane beta strand</keyword>
<dbReference type="CDD" id="cd01347">
    <property type="entry name" value="ligand_gated_channel"/>
    <property type="match status" value="1"/>
</dbReference>
<dbReference type="InterPro" id="IPR039426">
    <property type="entry name" value="TonB-dep_rcpt-like"/>
</dbReference>
<dbReference type="OrthoDB" id="8732650at2"/>
<dbReference type="PANTHER" id="PTHR32552">
    <property type="entry name" value="FERRICHROME IRON RECEPTOR-RELATED"/>
    <property type="match status" value="1"/>
</dbReference>
<evidence type="ECO:0000256" key="11">
    <source>
        <dbReference type="RuleBase" id="RU003357"/>
    </source>
</evidence>